<reference evidence="3" key="1">
    <citation type="submission" date="2016-05" db="EMBL/GenBank/DDBJ databases">
        <title>Comparative genomics of biotechnologically important yeasts.</title>
        <authorList>
            <consortium name="DOE Joint Genome Institute"/>
            <person name="Riley R."/>
            <person name="Haridas S."/>
            <person name="Wolfe K.H."/>
            <person name="Lopes M.R."/>
            <person name="Hittinger C.T."/>
            <person name="Goker M."/>
            <person name="Salamov A."/>
            <person name="Wisecaver J."/>
            <person name="Long T.M."/>
            <person name="Aerts A.L."/>
            <person name="Barry K."/>
            <person name="Choi C."/>
            <person name="Clum A."/>
            <person name="Coughlan A.Y."/>
            <person name="Deshpande S."/>
            <person name="Douglass A.P."/>
            <person name="Hanson S.J."/>
            <person name="Klenk H.-P."/>
            <person name="Labutti K."/>
            <person name="Lapidus A."/>
            <person name="Lindquist E."/>
            <person name="Lipzen A."/>
            <person name="Meier-Kolthoff J.P."/>
            <person name="Ohm R.A."/>
            <person name="Otillar R.P."/>
            <person name="Pangilinan J."/>
            <person name="Peng Y."/>
            <person name="Rokas A."/>
            <person name="Rosa C.A."/>
            <person name="Scheuner C."/>
            <person name="Sibirny A.A."/>
            <person name="Slot J.C."/>
            <person name="Stielow J.B."/>
            <person name="Sun H."/>
            <person name="Kurtzman C.P."/>
            <person name="Blackwell M."/>
            <person name="Grigoriev I.V."/>
            <person name="Jeffries T.W."/>
        </authorList>
    </citation>
    <scope>NUCLEOTIDE SEQUENCE [LARGE SCALE GENOMIC DNA]</scope>
    <source>
        <strain evidence="3">DSM 1968</strain>
    </source>
</reference>
<feature type="region of interest" description="Disordered" evidence="1">
    <location>
        <begin position="1"/>
        <end position="60"/>
    </location>
</feature>
<dbReference type="GeneID" id="30967953"/>
<proteinExistence type="predicted"/>
<dbReference type="InParanoid" id="A0A1D2VQV6"/>
<dbReference type="Proteomes" id="UP000095038">
    <property type="component" value="Unassembled WGS sequence"/>
</dbReference>
<feature type="compositionally biased region" description="Low complexity" evidence="1">
    <location>
        <begin position="13"/>
        <end position="22"/>
    </location>
</feature>
<feature type="region of interest" description="Disordered" evidence="1">
    <location>
        <begin position="277"/>
        <end position="308"/>
    </location>
</feature>
<evidence type="ECO:0000313" key="2">
    <source>
        <dbReference type="EMBL" id="ODV63979.1"/>
    </source>
</evidence>
<dbReference type="EMBL" id="KV454475">
    <property type="protein sequence ID" value="ODV63979.1"/>
    <property type="molecule type" value="Genomic_DNA"/>
</dbReference>
<feature type="compositionally biased region" description="Basic and acidic residues" evidence="1">
    <location>
        <begin position="23"/>
        <end position="37"/>
    </location>
</feature>
<evidence type="ECO:0000256" key="1">
    <source>
        <dbReference type="SAM" id="MobiDB-lite"/>
    </source>
</evidence>
<name>A0A1D2VQV6_9ASCO</name>
<protein>
    <submittedName>
        <fullName evidence="2">Uncharacterized protein</fullName>
    </submittedName>
</protein>
<sequence length="573" mass="67054">MSYSLHNTISYFKKQSNSNDSNSKARSEKPPSNELKNHQNQNKTLNDSENKNHINIKIKSFRSSKKVKKLDANDTNSTIDDASPVKETKQYNSIKSFFQRQIKNIKSIKSVKNYNGSIKKEEIENKSLPSSLPAPSSLSYSLLSLSPSPSPSSASLLFPSFKKLGNLKFYKSFTKEHQENCKFDEFDNAHVKVQHICSNEEKPNLKDENKEYDDHSDEELFAEKLQQTIRYNDYPNNNYPDNNKQKIPPKLSQKFKRVKFEIYDQVKYFDKMNHTKDAPGCKRLPPYRRKPNKGILKETSNNGRDMKDDERIKTNENKHYCYIQNKTLQKELTDEIMEKLDNNVEKKSDKHKLQERLYKEIINNLYYGMGNQTKCKYDNSINKSSNDPSEMVPPLKVVKHHNTHPNKKIRPLRMAKHDNQQEIEATAPLRLCKLYNRYPSKDIRPLRMAKHRNNSNPKSLIGEIMEKLYYSIKSKSDEYKLQEMLHRDIMNDLFYGMGNQTKCKYHSSINKSNNNLVKEIIALKVIKNRNRNQTEATAPLRMINPGLKKRIENTVPLRVINHNNQNQMKILCH</sequence>
<organism evidence="2 3">
    <name type="scientific">Ascoidea rubescens DSM 1968</name>
    <dbReference type="NCBI Taxonomy" id="1344418"/>
    <lineage>
        <taxon>Eukaryota</taxon>
        <taxon>Fungi</taxon>
        <taxon>Dikarya</taxon>
        <taxon>Ascomycota</taxon>
        <taxon>Saccharomycotina</taxon>
        <taxon>Saccharomycetes</taxon>
        <taxon>Ascoideaceae</taxon>
        <taxon>Ascoidea</taxon>
    </lineage>
</organism>
<evidence type="ECO:0000313" key="3">
    <source>
        <dbReference type="Proteomes" id="UP000095038"/>
    </source>
</evidence>
<dbReference type="RefSeq" id="XP_020050286.1">
    <property type="nucleotide sequence ID" value="XM_020194317.1"/>
</dbReference>
<dbReference type="AlphaFoldDB" id="A0A1D2VQV6"/>
<accession>A0A1D2VQV6</accession>
<gene>
    <name evidence="2" type="ORF">ASCRUDRAFT_78940</name>
</gene>
<feature type="compositionally biased region" description="Polar residues" evidence="1">
    <location>
        <begin position="1"/>
        <end position="10"/>
    </location>
</feature>
<keyword evidence="3" id="KW-1185">Reference proteome</keyword>